<comment type="subcellular location">
    <subcellularLocation>
        <location evidence="2">Cell membrane</location>
        <topology evidence="2">Multi-pass membrane protein</topology>
    </subcellularLocation>
</comment>
<dbReference type="PANTHER" id="PTHR30529:SF1">
    <property type="entry name" value="CYTOCHROME B561 HOMOLOG 2"/>
    <property type="match status" value="1"/>
</dbReference>
<sequence length="176" mass="19265">MAEVNERYSLIARSIHWLTALLVLSMVPAGLIMIRIGGGPLQNQLFDFHRSVGVVLMILTVIRLAYRLTHPPAPLPADIPPVQQLAAKATHVFLYLFLLLNPFIGWVATSAYGASISVFGVFTMPAIVAKDRALSEQLFAVHEVLGLLFTAAVLMHIAAALYHGIIRRDGVLSRMV</sequence>
<keyword evidence="11 13" id="KW-0472">Membrane</keyword>
<evidence type="ECO:0000256" key="2">
    <source>
        <dbReference type="ARBA" id="ARBA00004651"/>
    </source>
</evidence>
<dbReference type="Gene3D" id="1.20.950.20">
    <property type="entry name" value="Transmembrane di-heme cytochromes, Chain C"/>
    <property type="match status" value="1"/>
</dbReference>
<evidence type="ECO:0000256" key="1">
    <source>
        <dbReference type="ARBA" id="ARBA00001970"/>
    </source>
</evidence>
<dbReference type="GO" id="GO:0046872">
    <property type="term" value="F:metal ion binding"/>
    <property type="evidence" value="ECO:0007669"/>
    <property type="project" value="UniProtKB-KW"/>
</dbReference>
<comment type="cofactor">
    <cofactor evidence="1">
        <name>heme b</name>
        <dbReference type="ChEBI" id="CHEBI:60344"/>
    </cofactor>
</comment>
<keyword evidence="9 13" id="KW-1133">Transmembrane helix</keyword>
<proteinExistence type="inferred from homology"/>
<feature type="transmembrane region" description="Helical" evidence="13">
    <location>
        <begin position="15"/>
        <end position="36"/>
    </location>
</feature>
<keyword evidence="8" id="KW-0249">Electron transport</keyword>
<accession>A0A2S3V321</accession>
<keyword evidence="6 13" id="KW-0812">Transmembrane</keyword>
<evidence type="ECO:0000256" key="8">
    <source>
        <dbReference type="ARBA" id="ARBA00022982"/>
    </source>
</evidence>
<dbReference type="InterPro" id="IPR011577">
    <property type="entry name" value="Cyt_b561_bac/Ni-Hgenase"/>
</dbReference>
<organism evidence="15 16">
    <name type="scientific">Roseibium marinum</name>
    <dbReference type="NCBI Taxonomy" id="281252"/>
    <lineage>
        <taxon>Bacteria</taxon>
        <taxon>Pseudomonadati</taxon>
        <taxon>Pseudomonadota</taxon>
        <taxon>Alphaproteobacteria</taxon>
        <taxon>Hyphomicrobiales</taxon>
        <taxon>Stappiaceae</taxon>
        <taxon>Roseibium</taxon>
    </lineage>
</organism>
<dbReference type="RefSeq" id="WP_103220898.1">
    <property type="nucleotide sequence ID" value="NZ_PPCN01000001.1"/>
</dbReference>
<evidence type="ECO:0000256" key="9">
    <source>
        <dbReference type="ARBA" id="ARBA00022989"/>
    </source>
</evidence>
<dbReference type="InterPro" id="IPR052168">
    <property type="entry name" value="Cytochrome_b561_oxidase"/>
</dbReference>
<evidence type="ECO:0000256" key="4">
    <source>
        <dbReference type="ARBA" id="ARBA00022475"/>
    </source>
</evidence>
<dbReference type="GO" id="GO:0020037">
    <property type="term" value="F:heme binding"/>
    <property type="evidence" value="ECO:0007669"/>
    <property type="project" value="TreeGrafter"/>
</dbReference>
<dbReference type="GO" id="GO:0009055">
    <property type="term" value="F:electron transfer activity"/>
    <property type="evidence" value="ECO:0007669"/>
    <property type="project" value="InterPro"/>
</dbReference>
<keyword evidence="10" id="KW-0408">Iron</keyword>
<feature type="domain" description="Cytochrome b561 bacterial/Ni-hydrogenase" evidence="14">
    <location>
        <begin position="7"/>
        <end position="176"/>
    </location>
</feature>
<dbReference type="EMBL" id="PPCN01000001">
    <property type="protein sequence ID" value="POF34305.1"/>
    <property type="molecule type" value="Genomic_DNA"/>
</dbReference>
<evidence type="ECO:0000259" key="14">
    <source>
        <dbReference type="Pfam" id="PF01292"/>
    </source>
</evidence>
<keyword evidence="5" id="KW-0349">Heme</keyword>
<dbReference type="Proteomes" id="UP000236959">
    <property type="component" value="Unassembled WGS sequence"/>
</dbReference>
<evidence type="ECO:0000256" key="10">
    <source>
        <dbReference type="ARBA" id="ARBA00023004"/>
    </source>
</evidence>
<feature type="transmembrane region" description="Helical" evidence="13">
    <location>
        <begin position="144"/>
        <end position="165"/>
    </location>
</feature>
<dbReference type="AlphaFoldDB" id="A0A2S3V321"/>
<dbReference type="SUPFAM" id="SSF81342">
    <property type="entry name" value="Transmembrane di-heme cytochromes"/>
    <property type="match status" value="1"/>
</dbReference>
<evidence type="ECO:0000256" key="3">
    <source>
        <dbReference type="ARBA" id="ARBA00022448"/>
    </source>
</evidence>
<dbReference type="OrthoDB" id="8156287at2"/>
<evidence type="ECO:0000256" key="7">
    <source>
        <dbReference type="ARBA" id="ARBA00022723"/>
    </source>
</evidence>
<evidence type="ECO:0000256" key="5">
    <source>
        <dbReference type="ARBA" id="ARBA00022617"/>
    </source>
</evidence>
<keyword evidence="16" id="KW-1185">Reference proteome</keyword>
<evidence type="ECO:0000313" key="15">
    <source>
        <dbReference type="EMBL" id="POF34305.1"/>
    </source>
</evidence>
<gene>
    <name evidence="15" type="ORF">CLV41_101759</name>
</gene>
<comment type="similarity">
    <text evidence="12">Belongs to the cytochrome b561 family.</text>
</comment>
<evidence type="ECO:0000256" key="12">
    <source>
        <dbReference type="ARBA" id="ARBA00037975"/>
    </source>
</evidence>
<evidence type="ECO:0000256" key="6">
    <source>
        <dbReference type="ARBA" id="ARBA00022692"/>
    </source>
</evidence>
<evidence type="ECO:0000256" key="13">
    <source>
        <dbReference type="SAM" id="Phobius"/>
    </source>
</evidence>
<dbReference type="InterPro" id="IPR016174">
    <property type="entry name" value="Di-haem_cyt_TM"/>
</dbReference>
<protein>
    <submittedName>
        <fullName evidence="15">Cytochrome b561</fullName>
    </submittedName>
</protein>
<evidence type="ECO:0000313" key="16">
    <source>
        <dbReference type="Proteomes" id="UP000236959"/>
    </source>
</evidence>
<dbReference type="GO" id="GO:0005886">
    <property type="term" value="C:plasma membrane"/>
    <property type="evidence" value="ECO:0007669"/>
    <property type="project" value="UniProtKB-SubCell"/>
</dbReference>
<keyword evidence="3" id="KW-0813">Transport</keyword>
<evidence type="ECO:0000256" key="11">
    <source>
        <dbReference type="ARBA" id="ARBA00023136"/>
    </source>
</evidence>
<name>A0A2S3V321_9HYPH</name>
<dbReference type="PANTHER" id="PTHR30529">
    <property type="entry name" value="CYTOCHROME B561"/>
    <property type="match status" value="1"/>
</dbReference>
<comment type="caution">
    <text evidence="15">The sequence shown here is derived from an EMBL/GenBank/DDBJ whole genome shotgun (WGS) entry which is preliminary data.</text>
</comment>
<keyword evidence="7" id="KW-0479">Metal-binding</keyword>
<reference evidence="15 16" key="1">
    <citation type="submission" date="2018-01" db="EMBL/GenBank/DDBJ databases">
        <title>Genomic Encyclopedia of Archaeal and Bacterial Type Strains, Phase II (KMG-II): from individual species to whole genera.</title>
        <authorList>
            <person name="Goeker M."/>
        </authorList>
    </citation>
    <scope>NUCLEOTIDE SEQUENCE [LARGE SCALE GENOMIC DNA]</scope>
    <source>
        <strain evidence="15 16">DSM 17023</strain>
    </source>
</reference>
<dbReference type="GO" id="GO:0022904">
    <property type="term" value="P:respiratory electron transport chain"/>
    <property type="evidence" value="ECO:0007669"/>
    <property type="project" value="InterPro"/>
</dbReference>
<keyword evidence="4" id="KW-1003">Cell membrane</keyword>
<feature type="transmembrane region" description="Helical" evidence="13">
    <location>
        <begin position="86"/>
        <end position="104"/>
    </location>
</feature>
<dbReference type="Pfam" id="PF01292">
    <property type="entry name" value="Ni_hydr_CYTB"/>
    <property type="match status" value="1"/>
</dbReference>